<dbReference type="PROSITE" id="PS00622">
    <property type="entry name" value="HTH_LUXR_1"/>
    <property type="match status" value="1"/>
</dbReference>
<comment type="caution">
    <text evidence="5">The sequence shown here is derived from an EMBL/GenBank/DDBJ whole genome shotgun (WGS) entry which is preliminary data.</text>
</comment>
<dbReference type="OrthoDB" id="3679796at2"/>
<keyword evidence="1" id="KW-0805">Transcription regulation</keyword>
<dbReference type="SMART" id="SM00421">
    <property type="entry name" value="HTH_LUXR"/>
    <property type="match status" value="1"/>
</dbReference>
<evidence type="ECO:0000259" key="4">
    <source>
        <dbReference type="PROSITE" id="PS50043"/>
    </source>
</evidence>
<proteinExistence type="predicted"/>
<dbReference type="InterPro" id="IPR000792">
    <property type="entry name" value="Tscrpt_reg_LuxR_C"/>
</dbReference>
<dbReference type="PRINTS" id="PR00038">
    <property type="entry name" value="HTHLUXR"/>
</dbReference>
<dbReference type="Pfam" id="PF03472">
    <property type="entry name" value="Autoind_bind"/>
    <property type="match status" value="1"/>
</dbReference>
<dbReference type="Gene3D" id="3.30.450.80">
    <property type="entry name" value="Transcription factor LuxR-like, autoinducer-binding domain"/>
    <property type="match status" value="1"/>
</dbReference>
<dbReference type="GO" id="GO:0006355">
    <property type="term" value="P:regulation of DNA-templated transcription"/>
    <property type="evidence" value="ECO:0007669"/>
    <property type="project" value="InterPro"/>
</dbReference>
<sequence>MTIRPGLTMNDDGPIALNLAQALDFIERLQSMDDSARVIAEFERIIQRFGCSMFSAGLVENPTRVSTPILISTWPEEWQAHWVEKKLWHVDPIVHANLVRTEPFEWKDIFQVSSREGRKVFYEARAFGLADGFTVPSHQLSGPINTVTVVGEKLDWSPKERAMMHMLCLYFVGTLKRLMNEGRDRDEAPSPAFTAREVQVINYIASGKTSTEVADILGISENTVGFHMKRILSKLDCHTRTQAVVEPYRRGYLRP</sequence>
<dbReference type="EMBL" id="SRXW01000003">
    <property type="protein sequence ID" value="TGY88129.1"/>
    <property type="molecule type" value="Genomic_DNA"/>
</dbReference>
<dbReference type="InterPro" id="IPR036693">
    <property type="entry name" value="TF_LuxR_autoind-bd_dom_sf"/>
</dbReference>
<gene>
    <name evidence="5" type="ORF">E5163_09815</name>
</gene>
<dbReference type="PANTHER" id="PTHR44688">
    <property type="entry name" value="DNA-BINDING TRANSCRIPTIONAL ACTIVATOR DEVR_DOSR"/>
    <property type="match status" value="1"/>
</dbReference>
<dbReference type="AlphaFoldDB" id="A0A4V6RF40"/>
<dbReference type="Pfam" id="PF00196">
    <property type="entry name" value="GerE"/>
    <property type="match status" value="1"/>
</dbReference>
<reference evidence="5 6" key="1">
    <citation type="journal article" date="2017" name="Int. J. Syst. Evol. Microbiol.">
        <title>Marinicauda algicola sp. nov., isolated from a marine red alga Rhodosorus marinus.</title>
        <authorList>
            <person name="Jeong S.E."/>
            <person name="Jeon S.H."/>
            <person name="Chun B.H."/>
            <person name="Kim D.W."/>
            <person name="Jeon C.O."/>
        </authorList>
    </citation>
    <scope>NUCLEOTIDE SEQUENCE [LARGE SCALE GENOMIC DNA]</scope>
    <source>
        <strain evidence="5 6">JCM 31718</strain>
    </source>
</reference>
<evidence type="ECO:0000313" key="5">
    <source>
        <dbReference type="EMBL" id="TGY88129.1"/>
    </source>
</evidence>
<dbReference type="Gene3D" id="1.10.10.10">
    <property type="entry name" value="Winged helix-like DNA-binding domain superfamily/Winged helix DNA-binding domain"/>
    <property type="match status" value="1"/>
</dbReference>
<feature type="domain" description="HTH luxR-type" evidence="4">
    <location>
        <begin position="186"/>
        <end position="251"/>
    </location>
</feature>
<dbReference type="RefSeq" id="WP_135995974.1">
    <property type="nucleotide sequence ID" value="NZ_CP071057.1"/>
</dbReference>
<protein>
    <submittedName>
        <fullName evidence="5">LuxR family transcriptional regulator</fullName>
    </submittedName>
</protein>
<dbReference type="InterPro" id="IPR016032">
    <property type="entry name" value="Sig_transdc_resp-reg_C-effctor"/>
</dbReference>
<evidence type="ECO:0000256" key="3">
    <source>
        <dbReference type="ARBA" id="ARBA00023163"/>
    </source>
</evidence>
<dbReference type="InterPro" id="IPR036388">
    <property type="entry name" value="WH-like_DNA-bd_sf"/>
</dbReference>
<keyword evidence="2" id="KW-0238">DNA-binding</keyword>
<evidence type="ECO:0000313" key="6">
    <source>
        <dbReference type="Proteomes" id="UP000308054"/>
    </source>
</evidence>
<keyword evidence="6" id="KW-1185">Reference proteome</keyword>
<evidence type="ECO:0000256" key="2">
    <source>
        <dbReference type="ARBA" id="ARBA00023125"/>
    </source>
</evidence>
<dbReference type="InterPro" id="IPR005143">
    <property type="entry name" value="TF_LuxR_autoind-bd_dom"/>
</dbReference>
<dbReference type="SUPFAM" id="SSF46894">
    <property type="entry name" value="C-terminal effector domain of the bipartite response regulators"/>
    <property type="match status" value="1"/>
</dbReference>
<dbReference type="GO" id="GO:0003677">
    <property type="term" value="F:DNA binding"/>
    <property type="evidence" value="ECO:0007669"/>
    <property type="project" value="UniProtKB-KW"/>
</dbReference>
<evidence type="ECO:0000256" key="1">
    <source>
        <dbReference type="ARBA" id="ARBA00023015"/>
    </source>
</evidence>
<dbReference type="PROSITE" id="PS50043">
    <property type="entry name" value="HTH_LUXR_2"/>
    <property type="match status" value="1"/>
</dbReference>
<dbReference type="SUPFAM" id="SSF75516">
    <property type="entry name" value="Pheromone-binding domain of LuxR-like quorum-sensing transcription factors"/>
    <property type="match status" value="1"/>
</dbReference>
<name>A0A4V6RF40_9PROT</name>
<keyword evidence="3" id="KW-0804">Transcription</keyword>
<organism evidence="5 6">
    <name type="scientific">Marinicauda algicola</name>
    <dbReference type="NCBI Taxonomy" id="2029849"/>
    <lineage>
        <taxon>Bacteria</taxon>
        <taxon>Pseudomonadati</taxon>
        <taxon>Pseudomonadota</taxon>
        <taxon>Alphaproteobacteria</taxon>
        <taxon>Maricaulales</taxon>
        <taxon>Maricaulaceae</taxon>
        <taxon>Marinicauda</taxon>
    </lineage>
</organism>
<dbReference type="Proteomes" id="UP000308054">
    <property type="component" value="Unassembled WGS sequence"/>
</dbReference>
<accession>A0A4V6RF40</accession>
<dbReference type="CDD" id="cd06170">
    <property type="entry name" value="LuxR_C_like"/>
    <property type="match status" value="1"/>
</dbReference>
<dbReference type="PANTHER" id="PTHR44688:SF25">
    <property type="entry name" value="HTH LUXR-TYPE DOMAIN-CONTAINING PROTEIN"/>
    <property type="match status" value="1"/>
</dbReference>